<proteinExistence type="predicted"/>
<dbReference type="InterPro" id="IPR002611">
    <property type="entry name" value="IstB_ATP-bd"/>
</dbReference>
<dbReference type="AlphaFoldDB" id="A0AA42SGI9"/>
<reference evidence="2" key="1">
    <citation type="submission" date="2022-09" db="EMBL/GenBank/DDBJ databases">
        <title>Intensive care unit water sources are persistently colonized with multi-drug resistant bacteria and are the site of extensive horizontal gene transfer of antibiotic resistance genes.</title>
        <authorList>
            <person name="Diorio-Toth L."/>
        </authorList>
    </citation>
    <scope>NUCLEOTIDE SEQUENCE</scope>
    <source>
        <strain evidence="2">GD03885</strain>
    </source>
</reference>
<dbReference type="SUPFAM" id="SSF52540">
    <property type="entry name" value="P-loop containing nucleoside triphosphate hydrolases"/>
    <property type="match status" value="1"/>
</dbReference>
<sequence>MQTKKTMHCVLHGDYIKFVTDPSMACPHCESENLKKSEEKAIEKQTIQSQSELVEVVMMCDTHGEKRIEVPRFMAKMARHCPDCVGVKRDIKLKPLIQQTVNEELKKTGIPENYIGQTFAGLDDMRSPKQRPIVGRLIQYVKDLISTGHSEGAKNILLSGNLGTGKTLYASILLQAVLNRALSDGVQDERDIRLKGRLSVQFVSEPNLLNQLTAIWKSNTDTQKAMIARLAEKSILVIDDVGTISSTNTHLLDLYANLLDERYKRRLPTIITSNLMHDDLKLAIGARSADRFFEKNRVIIANFDWGSYRAGTSPEEIEMF</sequence>
<dbReference type="PANTHER" id="PTHR30050:SF4">
    <property type="entry name" value="ATP-BINDING PROTEIN RV3427C IN INSERTION SEQUENCE-RELATED"/>
    <property type="match status" value="1"/>
</dbReference>
<dbReference type="EMBL" id="JAOCCL010000018">
    <property type="protein sequence ID" value="MDH0826584.1"/>
    <property type="molecule type" value="Genomic_DNA"/>
</dbReference>
<keyword evidence="2" id="KW-0067">ATP-binding</keyword>
<dbReference type="GO" id="GO:0006260">
    <property type="term" value="P:DNA replication"/>
    <property type="evidence" value="ECO:0007669"/>
    <property type="project" value="TreeGrafter"/>
</dbReference>
<dbReference type="Proteomes" id="UP001160116">
    <property type="component" value="Unassembled WGS sequence"/>
</dbReference>
<gene>
    <name evidence="2" type="ORF">N5C97_08730</name>
</gene>
<dbReference type="Pfam" id="PF01695">
    <property type="entry name" value="IstB_IS21"/>
    <property type="match status" value="1"/>
</dbReference>
<protein>
    <submittedName>
        <fullName evidence="2">ATP-binding protein</fullName>
    </submittedName>
</protein>
<accession>A0AA42SGI9</accession>
<evidence type="ECO:0000259" key="1">
    <source>
        <dbReference type="Pfam" id="PF01695"/>
    </source>
</evidence>
<dbReference type="InterPro" id="IPR027417">
    <property type="entry name" value="P-loop_NTPase"/>
</dbReference>
<dbReference type="RefSeq" id="WP_279679002.1">
    <property type="nucleotide sequence ID" value="NZ_JAOCCL010000018.1"/>
</dbReference>
<comment type="caution">
    <text evidence="2">The sequence shown here is derived from an EMBL/GenBank/DDBJ whole genome shotgun (WGS) entry which is preliminary data.</text>
</comment>
<dbReference type="GO" id="GO:0005524">
    <property type="term" value="F:ATP binding"/>
    <property type="evidence" value="ECO:0007669"/>
    <property type="project" value="UniProtKB-KW"/>
</dbReference>
<dbReference type="CDD" id="cd00009">
    <property type="entry name" value="AAA"/>
    <property type="match status" value="1"/>
</dbReference>
<organism evidence="2 3">
    <name type="scientific">Acinetobacter johnsonii</name>
    <dbReference type="NCBI Taxonomy" id="40214"/>
    <lineage>
        <taxon>Bacteria</taxon>
        <taxon>Pseudomonadati</taxon>
        <taxon>Pseudomonadota</taxon>
        <taxon>Gammaproteobacteria</taxon>
        <taxon>Moraxellales</taxon>
        <taxon>Moraxellaceae</taxon>
        <taxon>Acinetobacter</taxon>
    </lineage>
</organism>
<name>A0AA42SGI9_ACIJO</name>
<feature type="domain" description="IstB-like ATP-binding" evidence="1">
    <location>
        <begin position="140"/>
        <end position="279"/>
    </location>
</feature>
<dbReference type="Gene3D" id="3.40.50.300">
    <property type="entry name" value="P-loop containing nucleotide triphosphate hydrolases"/>
    <property type="match status" value="1"/>
</dbReference>
<evidence type="ECO:0000313" key="2">
    <source>
        <dbReference type="EMBL" id="MDH0826584.1"/>
    </source>
</evidence>
<evidence type="ECO:0000313" key="3">
    <source>
        <dbReference type="Proteomes" id="UP001160116"/>
    </source>
</evidence>
<dbReference type="PANTHER" id="PTHR30050">
    <property type="entry name" value="CHROMOSOMAL REPLICATION INITIATOR PROTEIN DNAA"/>
    <property type="match status" value="1"/>
</dbReference>
<keyword evidence="2" id="KW-0547">Nucleotide-binding</keyword>